<feature type="transmembrane region" description="Helical" evidence="9">
    <location>
        <begin position="442"/>
        <end position="463"/>
    </location>
</feature>
<dbReference type="PANTHER" id="PTHR24243">
    <property type="entry name" value="G-PROTEIN COUPLED RECEPTOR"/>
    <property type="match status" value="1"/>
</dbReference>
<feature type="transmembrane region" description="Helical" evidence="9">
    <location>
        <begin position="15"/>
        <end position="37"/>
    </location>
</feature>
<evidence type="ECO:0000313" key="12">
    <source>
        <dbReference type="Proteomes" id="UP001159428"/>
    </source>
</evidence>
<dbReference type="CDD" id="cd00637">
    <property type="entry name" value="7tm_classA_rhodopsin-like"/>
    <property type="match status" value="2"/>
</dbReference>
<keyword evidence="7 8" id="KW-0807">Transducer</keyword>
<feature type="transmembrane region" description="Helical" evidence="9">
    <location>
        <begin position="493"/>
        <end position="520"/>
    </location>
</feature>
<organism evidence="11 12">
    <name type="scientific">Pocillopora meandrina</name>
    <dbReference type="NCBI Taxonomy" id="46732"/>
    <lineage>
        <taxon>Eukaryota</taxon>
        <taxon>Metazoa</taxon>
        <taxon>Cnidaria</taxon>
        <taxon>Anthozoa</taxon>
        <taxon>Hexacorallia</taxon>
        <taxon>Scleractinia</taxon>
        <taxon>Astrocoeniina</taxon>
        <taxon>Pocilloporidae</taxon>
        <taxon>Pocillopora</taxon>
    </lineage>
</organism>
<feature type="transmembrane region" description="Helical" evidence="9">
    <location>
        <begin position="394"/>
        <end position="412"/>
    </location>
</feature>
<evidence type="ECO:0000256" key="2">
    <source>
        <dbReference type="ARBA" id="ARBA00022692"/>
    </source>
</evidence>
<feature type="transmembrane region" description="Helical" evidence="9">
    <location>
        <begin position="100"/>
        <end position="122"/>
    </location>
</feature>
<evidence type="ECO:0000256" key="6">
    <source>
        <dbReference type="ARBA" id="ARBA00023170"/>
    </source>
</evidence>
<evidence type="ECO:0000256" key="7">
    <source>
        <dbReference type="ARBA" id="ARBA00023224"/>
    </source>
</evidence>
<comment type="caution">
    <text evidence="11">The sequence shown here is derived from an EMBL/GenBank/DDBJ whole genome shotgun (WGS) entry which is preliminary data.</text>
</comment>
<feature type="transmembrane region" description="Helical" evidence="9">
    <location>
        <begin position="364"/>
        <end position="382"/>
    </location>
</feature>
<keyword evidence="2 8" id="KW-0812">Transmembrane</keyword>
<feature type="domain" description="G-protein coupled receptors family 1 profile" evidence="10">
    <location>
        <begin position="28"/>
        <end position="209"/>
    </location>
</feature>
<feature type="transmembrane region" description="Helical" evidence="9">
    <location>
        <begin position="134"/>
        <end position="154"/>
    </location>
</feature>
<keyword evidence="5 9" id="KW-0472">Membrane</keyword>
<evidence type="ECO:0000256" key="5">
    <source>
        <dbReference type="ARBA" id="ARBA00023136"/>
    </source>
</evidence>
<feature type="transmembrane region" description="Helical" evidence="9">
    <location>
        <begin position="276"/>
        <end position="297"/>
    </location>
</feature>
<protein>
    <recommendedName>
        <fullName evidence="10">G-protein coupled receptors family 1 profile domain-containing protein</fullName>
    </recommendedName>
</protein>
<evidence type="ECO:0000256" key="1">
    <source>
        <dbReference type="ARBA" id="ARBA00004141"/>
    </source>
</evidence>
<dbReference type="Gene3D" id="1.20.1070.10">
    <property type="entry name" value="Rhodopsin 7-helix transmembrane proteins"/>
    <property type="match status" value="2"/>
</dbReference>
<dbReference type="PRINTS" id="PR00237">
    <property type="entry name" value="GPCRRHODOPSN"/>
</dbReference>
<keyword evidence="3 9" id="KW-1133">Transmembrane helix</keyword>
<dbReference type="GO" id="GO:0016020">
    <property type="term" value="C:membrane"/>
    <property type="evidence" value="ECO:0007669"/>
    <property type="project" value="UniProtKB-SubCell"/>
</dbReference>
<dbReference type="SUPFAM" id="SSF81321">
    <property type="entry name" value="Family A G protein-coupled receptor-like"/>
    <property type="match status" value="2"/>
</dbReference>
<dbReference type="PROSITE" id="PS50262">
    <property type="entry name" value="G_PROTEIN_RECEP_F1_2"/>
    <property type="match status" value="2"/>
</dbReference>
<dbReference type="EMBL" id="CALNXJ010000022">
    <property type="protein sequence ID" value="CAH3126915.1"/>
    <property type="molecule type" value="Genomic_DNA"/>
</dbReference>
<comment type="similarity">
    <text evidence="8">Belongs to the G-protein coupled receptor 1 family.</text>
</comment>
<sequence length="563" mass="63289">MSSCFNPTATRIGETFALCLLFVVSLAGNILIGIIVYKEKALRTPINILIVNMAISDLLFSIINFPAFLIRLNTASHWLLSGPFDQALCRLKYFVTHVSIFVSVQSLVLIAVDRFVAVVFPLRPSLISSKRCRLFILVIWVVAMAVSCPQLLVWKFVENTEGLVCQLGLNDKFRVSSWIKNYVLVTIIVFTYVLLVLIAILYFSIAPSLNSIQSILSCIFFPPSPTDQFKAVSVPYSFHLDHRYSYHHLDEITTMNGTQSMSSCFNPTAIRIGETFAYCLLLVVSLAGNILIGMIVYKEKALRTPINILIVNMAISDLLYPITRFPVLFVRLNTASHWLLSSPLGQAFYKLSCFATDVSSAVSIQSLVLIAVDRFVAVVFPFRSSLISSKQCRLFIPVIWVVAMAVSCPQLFTWKVVEYAEGLVCQRGFNDKFRESSWIKNYTLVAIIVFIYVPLVLIAILYFSIAVRIKSQKIPGEPSVNARKQRLKRERSVLKMSVAIVFVFAVCWLPCSIVVFLLLFSSDSAMMSSCAFQYSAHIAIFLVRSYCAVNPCICFIFSGNYRQ</sequence>
<feature type="transmembrane region" description="Helical" evidence="9">
    <location>
        <begin position="532"/>
        <end position="557"/>
    </location>
</feature>
<accession>A0AAU9WUV7</accession>
<dbReference type="GO" id="GO:0004930">
    <property type="term" value="F:G protein-coupled receptor activity"/>
    <property type="evidence" value="ECO:0007669"/>
    <property type="project" value="UniProtKB-KW"/>
</dbReference>
<dbReference type="InterPro" id="IPR000276">
    <property type="entry name" value="GPCR_Rhodpsn"/>
</dbReference>
<name>A0AAU9WUV7_9CNID</name>
<evidence type="ECO:0000313" key="11">
    <source>
        <dbReference type="EMBL" id="CAH3126915.1"/>
    </source>
</evidence>
<keyword evidence="4 8" id="KW-0297">G-protein coupled receptor</keyword>
<evidence type="ECO:0000256" key="9">
    <source>
        <dbReference type="SAM" id="Phobius"/>
    </source>
</evidence>
<evidence type="ECO:0000256" key="3">
    <source>
        <dbReference type="ARBA" id="ARBA00022989"/>
    </source>
</evidence>
<feature type="non-terminal residue" evidence="11">
    <location>
        <position position="563"/>
    </location>
</feature>
<keyword evidence="6 8" id="KW-0675">Receptor</keyword>
<dbReference type="PROSITE" id="PS00237">
    <property type="entry name" value="G_PROTEIN_RECEP_F1_1"/>
    <property type="match status" value="1"/>
</dbReference>
<feature type="domain" description="G-protein coupled receptors family 1 profile" evidence="10">
    <location>
        <begin position="288"/>
        <end position="554"/>
    </location>
</feature>
<dbReference type="InterPro" id="IPR017452">
    <property type="entry name" value="GPCR_Rhodpsn_7TM"/>
</dbReference>
<keyword evidence="12" id="KW-1185">Reference proteome</keyword>
<evidence type="ECO:0000256" key="4">
    <source>
        <dbReference type="ARBA" id="ARBA00023040"/>
    </source>
</evidence>
<dbReference type="Proteomes" id="UP001159428">
    <property type="component" value="Unassembled WGS sequence"/>
</dbReference>
<proteinExistence type="inferred from homology"/>
<dbReference type="PANTHER" id="PTHR24243:SF208">
    <property type="entry name" value="PYROKININ-1 RECEPTOR"/>
    <property type="match status" value="1"/>
</dbReference>
<dbReference type="AlphaFoldDB" id="A0AAU9WUV7"/>
<reference evidence="11 12" key="1">
    <citation type="submission" date="2022-05" db="EMBL/GenBank/DDBJ databases">
        <authorList>
            <consortium name="Genoscope - CEA"/>
            <person name="William W."/>
        </authorList>
    </citation>
    <scope>NUCLEOTIDE SEQUENCE [LARGE SCALE GENOMIC DNA]</scope>
</reference>
<feature type="transmembrane region" description="Helical" evidence="9">
    <location>
        <begin position="49"/>
        <end position="70"/>
    </location>
</feature>
<gene>
    <name evidence="11" type="ORF">PMEA_00012793</name>
</gene>
<evidence type="ECO:0000256" key="8">
    <source>
        <dbReference type="RuleBase" id="RU000688"/>
    </source>
</evidence>
<dbReference type="Pfam" id="PF00001">
    <property type="entry name" value="7tm_1"/>
    <property type="match status" value="2"/>
</dbReference>
<comment type="subcellular location">
    <subcellularLocation>
        <location evidence="1">Membrane</location>
        <topology evidence="1">Multi-pass membrane protein</topology>
    </subcellularLocation>
</comment>
<feature type="transmembrane region" description="Helical" evidence="9">
    <location>
        <begin position="182"/>
        <end position="205"/>
    </location>
</feature>
<evidence type="ECO:0000259" key="10">
    <source>
        <dbReference type="PROSITE" id="PS50262"/>
    </source>
</evidence>
<dbReference type="SMART" id="SM01381">
    <property type="entry name" value="7TM_GPCR_Srsx"/>
    <property type="match status" value="1"/>
</dbReference>